<proteinExistence type="predicted"/>
<dbReference type="Pfam" id="PF24879">
    <property type="entry name" value="DUF7737"/>
    <property type="match status" value="1"/>
</dbReference>
<dbReference type="Pfam" id="PF18991">
    <property type="entry name" value="DUF5724"/>
    <property type="match status" value="1"/>
</dbReference>
<reference evidence="4" key="1">
    <citation type="submission" date="2023-03" db="EMBL/GenBank/DDBJ databases">
        <title>Amycolatopsis taiwanensis NBRC 103393.</title>
        <authorList>
            <person name="Ichikawa N."/>
            <person name="Sato H."/>
            <person name="Tonouchi N."/>
        </authorList>
    </citation>
    <scope>NUCLEOTIDE SEQUENCE</scope>
    <source>
        <strain evidence="4">NBRC 103393</strain>
    </source>
</reference>
<dbReference type="InterPro" id="IPR056639">
    <property type="entry name" value="DUF7737"/>
</dbReference>
<feature type="domain" description="DUF7737" evidence="3">
    <location>
        <begin position="743"/>
        <end position="845"/>
    </location>
</feature>
<dbReference type="InterPro" id="IPR043782">
    <property type="entry name" value="DUF5724"/>
</dbReference>
<evidence type="ECO:0000313" key="5">
    <source>
        <dbReference type="Proteomes" id="UP001165136"/>
    </source>
</evidence>
<dbReference type="AlphaFoldDB" id="A0A9W6QWC4"/>
<dbReference type="EMBL" id="BSTI01000001">
    <property type="protein sequence ID" value="GLY63841.1"/>
    <property type="molecule type" value="Genomic_DNA"/>
</dbReference>
<dbReference type="InterPro" id="IPR025406">
    <property type="entry name" value="DUF4132"/>
</dbReference>
<feature type="domain" description="DUF4132" evidence="1">
    <location>
        <begin position="475"/>
        <end position="637"/>
    </location>
</feature>
<evidence type="ECO:0000259" key="3">
    <source>
        <dbReference type="Pfam" id="PF24879"/>
    </source>
</evidence>
<name>A0A9W6QWC4_9PSEU</name>
<dbReference type="RefSeq" id="WP_285485680.1">
    <property type="nucleotide sequence ID" value="NZ_BSTI01000001.1"/>
</dbReference>
<evidence type="ECO:0000313" key="4">
    <source>
        <dbReference type="EMBL" id="GLY63841.1"/>
    </source>
</evidence>
<organism evidence="4 5">
    <name type="scientific">Amycolatopsis taiwanensis</name>
    <dbReference type="NCBI Taxonomy" id="342230"/>
    <lineage>
        <taxon>Bacteria</taxon>
        <taxon>Bacillati</taxon>
        <taxon>Actinomycetota</taxon>
        <taxon>Actinomycetes</taxon>
        <taxon>Pseudonocardiales</taxon>
        <taxon>Pseudonocardiaceae</taxon>
        <taxon>Amycolatopsis</taxon>
    </lineage>
</organism>
<protein>
    <recommendedName>
        <fullName evidence="6">DUF4132 domain-containing protein</fullName>
    </recommendedName>
</protein>
<evidence type="ECO:0008006" key="6">
    <source>
        <dbReference type="Google" id="ProtNLM"/>
    </source>
</evidence>
<evidence type="ECO:0000259" key="1">
    <source>
        <dbReference type="Pfam" id="PF13569"/>
    </source>
</evidence>
<sequence length="854" mass="93142">MERPIPTEYLDVVHEQRDALWRLVDQARVAAKADDLASLRNTAEEIRLRIKQGDDQTIGNLEPHLDDIVAELDELYDASFPVNRPDDVADLLDTPWPSARRKALLAAFLGCDVRHRLLLGEVANRAIDAADAHLLRLLIFTPLGMLQRETVAQILDTLHRVGALDAAVVERAFTDDLYLGHAIMGRSPDAPSPPLACADAVRDHVDALTWRLVSAPAPADWADLPKAPVPRGLRFVRTALTWPGDQAVAYHLGAAELTGEESAALLDLLRDRPVEEQRRAFEWRLRAGDADVLLPLFGLERAAPLLRLIRAMPDDTVTRQDRAVLLAAIEEAGADGARHLLKLVPNELVSAVMGWNRAEVLKRVKHNALQGIAAFGMLPLAPDETVLDRYLALRESAKKGAKLGPNRRHSHAAAISVALDHLAQVAGVPEASRLEWDCEARIATETPTEAEIGDYRIVLRFDGADPAMTVSREEKALKSVPAAVRSDPGYKELREHQERLRDQARRVRTGLVERLVSTSATLAPDELARLRSLPAGAAMLPTLLWQDQAGVLDLLDQVDTTGPVTAVHPVELHERGVLAHWQAEIVRRRLRQPVKQAFRELYVLTPAEREAGDKSRRFAGQTVNGKVANQLLAGRGWFTHSQYDYHQATRAAGDGLIAALRCDFHGYFGMGDVLVGEVCFLADAHRGPGRYGAPRGSGNVGGTPVPLADVPPAVFSEVMRDLDLVVSVAGTDPESYLSPAQAASRAQVLAALISDLGLARVTVEGHSAVVRGTRATYRVHLTSGSIHVDPGGYLCVVPASFGARAHRRLFLPFADEDRMTSIILSKVLLLAEDQKISDPSILAQLDSFTGEAAP</sequence>
<dbReference type="Pfam" id="PF13569">
    <property type="entry name" value="DUF4132"/>
    <property type="match status" value="1"/>
</dbReference>
<feature type="domain" description="DUF5724" evidence="2">
    <location>
        <begin position="372"/>
        <end position="437"/>
    </location>
</feature>
<evidence type="ECO:0000259" key="2">
    <source>
        <dbReference type="Pfam" id="PF18991"/>
    </source>
</evidence>
<gene>
    <name evidence="4" type="ORF">Atai01_04600</name>
</gene>
<dbReference type="Proteomes" id="UP001165136">
    <property type="component" value="Unassembled WGS sequence"/>
</dbReference>
<keyword evidence="5" id="KW-1185">Reference proteome</keyword>
<accession>A0A9W6QWC4</accession>
<comment type="caution">
    <text evidence="4">The sequence shown here is derived from an EMBL/GenBank/DDBJ whole genome shotgun (WGS) entry which is preliminary data.</text>
</comment>